<evidence type="ECO:0000256" key="2">
    <source>
        <dbReference type="ARBA" id="ARBA00001974"/>
    </source>
</evidence>
<sequence length="446" mass="45317">MRIVVVGGGVAGLAAAHRAAQLGAEVHVVEQSPAVGGKLRTVPLPSGARVDSGAEAFAVRDPQTGEPSPAFQLAHELGMAGDLVSPQVSRAAVLGSGGLEPIPAGTLMGIPGDAALETAPFNGPLLAAGADVAVGELVRRRLGAAVVERLVDPMLGGVYAGRADDLSLAATIPALAAACTEFPTLTGAVRAVLAARPKDTTPLFKTLGAGLGGLIDALAAAVGEDRIHTGRPVRELCRAGRGQWRLTVGSTRDPENLLADGVVLAIPARPVERLLANVAPADLKLDYASVALVTVALPEAALPEYSGFLVPAGGRNHIKAATFLDRKWPHLRRPGRTLARVSLGRFGEESVLQRPDGDLVEIAVADLAAIVGTPRRALESAVHRWGGALPQYAPGHPARVAAARASLPAGLALAGAAFDGVGIPACVRSGRTAAEAVVAAVEQSMA</sequence>
<comment type="function">
    <text evidence="3 12">Involved in coproporphyrin-dependent heme b biosynthesis. Catalyzes the oxidation of coproporphyrinogen III to coproporphyrin III.</text>
</comment>
<dbReference type="SUPFAM" id="SSF54373">
    <property type="entry name" value="FAD-linked reductases, C-terminal domain"/>
    <property type="match status" value="1"/>
</dbReference>
<dbReference type="UniPathway" id="UPA00252"/>
<feature type="domain" description="Amine oxidase" evidence="13">
    <location>
        <begin position="10"/>
        <end position="437"/>
    </location>
</feature>
<keyword evidence="15" id="KW-1185">Reference proteome</keyword>
<dbReference type="GO" id="GO:0006783">
    <property type="term" value="P:heme biosynthetic process"/>
    <property type="evidence" value="ECO:0007669"/>
    <property type="project" value="UniProtKB-UniRule"/>
</dbReference>
<comment type="caution">
    <text evidence="14">The sequence shown here is derived from an EMBL/GenBank/DDBJ whole genome shotgun (WGS) entry which is preliminary data.</text>
</comment>
<evidence type="ECO:0000256" key="4">
    <source>
        <dbReference type="ARBA" id="ARBA00004744"/>
    </source>
</evidence>
<dbReference type="Gene3D" id="3.50.50.60">
    <property type="entry name" value="FAD/NAD(P)-binding domain"/>
    <property type="match status" value="1"/>
</dbReference>
<keyword evidence="12" id="KW-0963">Cytoplasm</keyword>
<dbReference type="SUPFAM" id="SSF51905">
    <property type="entry name" value="FAD/NAD(P)-binding domain"/>
    <property type="match status" value="1"/>
</dbReference>
<dbReference type="RefSeq" id="WP_239151217.1">
    <property type="nucleotide sequence ID" value="NZ_BOPG01000003.1"/>
</dbReference>
<dbReference type="EMBL" id="BOPG01000003">
    <property type="protein sequence ID" value="GIJ52816.1"/>
    <property type="molecule type" value="Genomic_DNA"/>
</dbReference>
<evidence type="ECO:0000256" key="9">
    <source>
        <dbReference type="ARBA" id="ARBA00022827"/>
    </source>
</evidence>
<keyword evidence="8 12" id="KW-0285">Flavoprotein</keyword>
<evidence type="ECO:0000256" key="12">
    <source>
        <dbReference type="RuleBase" id="RU364052"/>
    </source>
</evidence>
<name>A0A8J3YWD3_9ACTN</name>
<evidence type="ECO:0000256" key="6">
    <source>
        <dbReference type="ARBA" id="ARBA00012402"/>
    </source>
</evidence>
<comment type="cofactor">
    <cofactor evidence="2 12">
        <name>FAD</name>
        <dbReference type="ChEBI" id="CHEBI:57692"/>
    </cofactor>
</comment>
<keyword evidence="11 12" id="KW-0350">Heme biosynthesis</keyword>
<evidence type="ECO:0000256" key="11">
    <source>
        <dbReference type="ARBA" id="ARBA00023133"/>
    </source>
</evidence>
<evidence type="ECO:0000256" key="1">
    <source>
        <dbReference type="ARBA" id="ARBA00001755"/>
    </source>
</evidence>
<keyword evidence="10 12" id="KW-0560">Oxidoreductase</keyword>
<evidence type="ECO:0000259" key="13">
    <source>
        <dbReference type="Pfam" id="PF01593"/>
    </source>
</evidence>
<dbReference type="PANTHER" id="PTHR42923:SF3">
    <property type="entry name" value="PROTOPORPHYRINOGEN OXIDASE"/>
    <property type="match status" value="1"/>
</dbReference>
<accession>A0A8J3YWD3</accession>
<comment type="catalytic activity">
    <reaction evidence="1">
        <text>coproporphyrinogen III + 3 O2 = coproporphyrin III + 3 H2O2</text>
        <dbReference type="Rhea" id="RHEA:43436"/>
        <dbReference type="ChEBI" id="CHEBI:15379"/>
        <dbReference type="ChEBI" id="CHEBI:16240"/>
        <dbReference type="ChEBI" id="CHEBI:57309"/>
        <dbReference type="ChEBI" id="CHEBI:131725"/>
        <dbReference type="EC" id="1.3.3.15"/>
    </reaction>
    <physiologicalReaction direction="left-to-right" evidence="1">
        <dbReference type="Rhea" id="RHEA:43437"/>
    </physiologicalReaction>
</comment>
<dbReference type="Gene3D" id="3.90.660.20">
    <property type="entry name" value="Protoporphyrinogen oxidase, mitochondrial, domain 2"/>
    <property type="match status" value="1"/>
</dbReference>
<evidence type="ECO:0000313" key="15">
    <source>
        <dbReference type="Proteomes" id="UP000612585"/>
    </source>
</evidence>
<dbReference type="InterPro" id="IPR004572">
    <property type="entry name" value="Protoporphyrinogen_oxidase"/>
</dbReference>
<evidence type="ECO:0000256" key="7">
    <source>
        <dbReference type="ARBA" id="ARBA00019046"/>
    </source>
</evidence>
<evidence type="ECO:0000313" key="14">
    <source>
        <dbReference type="EMBL" id="GIJ52816.1"/>
    </source>
</evidence>
<dbReference type="InterPro" id="IPR050464">
    <property type="entry name" value="Zeta_carotene_desat/Oxidored"/>
</dbReference>
<dbReference type="GO" id="GO:0004729">
    <property type="term" value="F:oxygen-dependent protoporphyrinogen oxidase activity"/>
    <property type="evidence" value="ECO:0007669"/>
    <property type="project" value="UniProtKB-UniRule"/>
</dbReference>
<gene>
    <name evidence="14" type="primary">hemY</name>
    <name evidence="14" type="ORF">Vau01_003320</name>
</gene>
<dbReference type="EC" id="1.3.3.15" evidence="6 12"/>
<dbReference type="PRINTS" id="PR00368">
    <property type="entry name" value="FADPNR"/>
</dbReference>
<evidence type="ECO:0000256" key="8">
    <source>
        <dbReference type="ARBA" id="ARBA00022630"/>
    </source>
</evidence>
<dbReference type="Proteomes" id="UP000612585">
    <property type="component" value="Unassembled WGS sequence"/>
</dbReference>
<reference evidence="14" key="1">
    <citation type="submission" date="2021-01" db="EMBL/GenBank/DDBJ databases">
        <title>Whole genome shotgun sequence of Virgisporangium aurantiacum NBRC 16421.</title>
        <authorList>
            <person name="Komaki H."/>
            <person name="Tamura T."/>
        </authorList>
    </citation>
    <scope>NUCLEOTIDE SEQUENCE</scope>
    <source>
        <strain evidence="14">NBRC 16421</strain>
    </source>
</reference>
<dbReference type="InterPro" id="IPR002937">
    <property type="entry name" value="Amino_oxidase"/>
</dbReference>
<proteinExistence type="inferred from homology"/>
<protein>
    <recommendedName>
        <fullName evidence="7 12">Coproporphyrinogen III oxidase</fullName>
        <ecNumber evidence="6 12">1.3.3.15</ecNumber>
    </recommendedName>
</protein>
<comment type="pathway">
    <text evidence="4 12">Porphyrin-containing compound metabolism; protoheme biosynthesis.</text>
</comment>
<dbReference type="PRINTS" id="PR00411">
    <property type="entry name" value="PNDRDTASEI"/>
</dbReference>
<dbReference type="AlphaFoldDB" id="A0A8J3YWD3"/>
<keyword evidence="9 12" id="KW-0274">FAD</keyword>
<comment type="similarity">
    <text evidence="5 12">Belongs to the protoporphyrinogen/coproporphyrinogen oxidase family. Coproporphyrinogen III oxidase subfamily.</text>
</comment>
<evidence type="ECO:0000256" key="5">
    <source>
        <dbReference type="ARBA" id="ARBA00008310"/>
    </source>
</evidence>
<evidence type="ECO:0000256" key="10">
    <source>
        <dbReference type="ARBA" id="ARBA00023002"/>
    </source>
</evidence>
<dbReference type="NCBIfam" id="TIGR00562">
    <property type="entry name" value="proto_IX_ox"/>
    <property type="match status" value="1"/>
</dbReference>
<dbReference type="PANTHER" id="PTHR42923">
    <property type="entry name" value="PROTOPORPHYRINOGEN OXIDASE"/>
    <property type="match status" value="1"/>
</dbReference>
<organism evidence="14 15">
    <name type="scientific">Virgisporangium aurantiacum</name>
    <dbReference type="NCBI Taxonomy" id="175570"/>
    <lineage>
        <taxon>Bacteria</taxon>
        <taxon>Bacillati</taxon>
        <taxon>Actinomycetota</taxon>
        <taxon>Actinomycetes</taxon>
        <taxon>Micromonosporales</taxon>
        <taxon>Micromonosporaceae</taxon>
        <taxon>Virgisporangium</taxon>
    </lineage>
</organism>
<dbReference type="InterPro" id="IPR036188">
    <property type="entry name" value="FAD/NAD-bd_sf"/>
</dbReference>
<dbReference type="Pfam" id="PF01593">
    <property type="entry name" value="Amino_oxidase"/>
    <property type="match status" value="1"/>
</dbReference>
<comment type="subcellular location">
    <subcellularLocation>
        <location evidence="12">Cytoplasm</location>
    </subcellularLocation>
</comment>
<dbReference type="GO" id="GO:0005737">
    <property type="term" value="C:cytoplasm"/>
    <property type="evidence" value="ECO:0007669"/>
    <property type="project" value="UniProtKB-SubCell"/>
</dbReference>
<evidence type="ECO:0000256" key="3">
    <source>
        <dbReference type="ARBA" id="ARBA00002185"/>
    </source>
</evidence>
<dbReference type="Gene3D" id="1.10.3110.10">
    <property type="entry name" value="protoporphyrinogen ix oxidase, domain 3"/>
    <property type="match status" value="1"/>
</dbReference>